<evidence type="ECO:0000313" key="3">
    <source>
        <dbReference type="EMBL" id="KAF5845455.1"/>
    </source>
</evidence>
<evidence type="ECO:0000256" key="1">
    <source>
        <dbReference type="ARBA" id="ARBA00035112"/>
    </source>
</evidence>
<protein>
    <recommendedName>
        <fullName evidence="5">Tat pathway signal sequence</fullName>
    </recommendedName>
</protein>
<reference evidence="3" key="1">
    <citation type="submission" date="2019-11" db="EMBL/GenBank/DDBJ databases">
        <title>Bipolaris sorokiniana Genome sequencing.</title>
        <authorList>
            <person name="Wang H."/>
        </authorList>
    </citation>
    <scope>NUCLEOTIDE SEQUENCE</scope>
</reference>
<dbReference type="InterPro" id="IPR021765">
    <property type="entry name" value="UstYa-like"/>
</dbReference>
<dbReference type="AlphaFoldDB" id="A0A8H5Z9U4"/>
<feature type="transmembrane region" description="Helical" evidence="2">
    <location>
        <begin position="38"/>
        <end position="59"/>
    </location>
</feature>
<proteinExistence type="inferred from homology"/>
<dbReference type="Pfam" id="PF11807">
    <property type="entry name" value="UstYa"/>
    <property type="match status" value="1"/>
</dbReference>
<dbReference type="PANTHER" id="PTHR33365:SF13">
    <property type="entry name" value="TAT PATHWAY SIGNAL SEQUENCE"/>
    <property type="match status" value="1"/>
</dbReference>
<name>A0A8H5Z9U4_COCSA</name>
<dbReference type="PANTHER" id="PTHR33365">
    <property type="entry name" value="YALI0B05434P"/>
    <property type="match status" value="1"/>
</dbReference>
<evidence type="ECO:0000256" key="2">
    <source>
        <dbReference type="SAM" id="Phobius"/>
    </source>
</evidence>
<dbReference type="GO" id="GO:0043386">
    <property type="term" value="P:mycotoxin biosynthetic process"/>
    <property type="evidence" value="ECO:0007669"/>
    <property type="project" value="InterPro"/>
</dbReference>
<dbReference type="EMBL" id="WNKQ01000019">
    <property type="protein sequence ID" value="KAF5845455.1"/>
    <property type="molecule type" value="Genomic_DNA"/>
</dbReference>
<gene>
    <name evidence="3" type="ORF">GGP41_003110</name>
</gene>
<comment type="similarity">
    <text evidence="1">Belongs to the ustYa family.</text>
</comment>
<sequence length="287" mass="33022">MSTVSDDLPDIAEQGEKFALLHQEEVSRKPSRFKTQSWLIAVCAIIITNLLSIVLTARFTKSQSYLSYSLDLPRMEGIYPELDRSHILTQFSEHRVNGTSRWSAPPSPSVDRAWLELGVRDIGFLVPKAVGISHGLDPREQKYYPKGTYRSDSELEGFIVFVQAFHDLHCLDELRKALYFNKPYYRQYEDDNLVPEWFRVSHINHCLDNIRETLMCAADIGVIPTVWTGPHNSSIRFSNKHQCNSYDSLLEWKAKWDADHPAFAEELQEKLQAPPDAVFHNPSEWVA</sequence>
<dbReference type="Proteomes" id="UP000624244">
    <property type="component" value="Unassembled WGS sequence"/>
</dbReference>
<organism evidence="3 4">
    <name type="scientific">Cochliobolus sativus</name>
    <name type="common">Common root rot and spot blotch fungus</name>
    <name type="synonym">Bipolaris sorokiniana</name>
    <dbReference type="NCBI Taxonomy" id="45130"/>
    <lineage>
        <taxon>Eukaryota</taxon>
        <taxon>Fungi</taxon>
        <taxon>Dikarya</taxon>
        <taxon>Ascomycota</taxon>
        <taxon>Pezizomycotina</taxon>
        <taxon>Dothideomycetes</taxon>
        <taxon>Pleosporomycetidae</taxon>
        <taxon>Pleosporales</taxon>
        <taxon>Pleosporineae</taxon>
        <taxon>Pleosporaceae</taxon>
        <taxon>Bipolaris</taxon>
    </lineage>
</organism>
<keyword evidence="2" id="KW-1133">Transmembrane helix</keyword>
<comment type="caution">
    <text evidence="3">The sequence shown here is derived from an EMBL/GenBank/DDBJ whole genome shotgun (WGS) entry which is preliminary data.</text>
</comment>
<keyword evidence="2" id="KW-0812">Transmembrane</keyword>
<keyword evidence="2" id="KW-0472">Membrane</keyword>
<evidence type="ECO:0008006" key="5">
    <source>
        <dbReference type="Google" id="ProtNLM"/>
    </source>
</evidence>
<accession>A0A8H5Z9U4</accession>
<evidence type="ECO:0000313" key="4">
    <source>
        <dbReference type="Proteomes" id="UP000624244"/>
    </source>
</evidence>